<proteinExistence type="inferred from homology"/>
<dbReference type="Pfam" id="PF00512">
    <property type="entry name" value="HisKA"/>
    <property type="match status" value="1"/>
</dbReference>
<accession>A0A402D332</accession>
<dbReference type="CDD" id="cd00082">
    <property type="entry name" value="HisKA"/>
    <property type="match status" value="1"/>
</dbReference>
<evidence type="ECO:0000256" key="10">
    <source>
        <dbReference type="ARBA" id="ARBA00022840"/>
    </source>
</evidence>
<evidence type="ECO:0000256" key="6">
    <source>
        <dbReference type="ARBA" id="ARBA00022679"/>
    </source>
</evidence>
<dbReference type="CDD" id="cd17546">
    <property type="entry name" value="REC_hyHK_CKI1_RcsC-like"/>
    <property type="match status" value="1"/>
</dbReference>
<dbReference type="InterPro" id="IPR001610">
    <property type="entry name" value="PAC"/>
</dbReference>
<dbReference type="EC" id="2.7.13.3" evidence="4"/>
<dbReference type="Gene3D" id="3.30.565.10">
    <property type="entry name" value="Histidine kinase-like ATPase, C-terminal domain"/>
    <property type="match status" value="1"/>
</dbReference>
<evidence type="ECO:0000256" key="14">
    <source>
        <dbReference type="ARBA" id="ARBA00074306"/>
    </source>
</evidence>
<dbReference type="CDD" id="cd16922">
    <property type="entry name" value="HATPase_EvgS-ArcB-TorS-like"/>
    <property type="match status" value="1"/>
</dbReference>
<evidence type="ECO:0000256" key="13">
    <source>
        <dbReference type="ARBA" id="ARBA00023136"/>
    </source>
</evidence>
<gene>
    <name evidence="15" type="ORF">CCAX7_004520</name>
</gene>
<evidence type="ECO:0000313" key="15">
    <source>
        <dbReference type="EMBL" id="BDI28401.1"/>
    </source>
</evidence>
<comment type="similarity">
    <text evidence="3">In the N-terminal section; belongs to the phytochrome family.</text>
</comment>
<organism evidence="15 16">
    <name type="scientific">Capsulimonas corticalis</name>
    <dbReference type="NCBI Taxonomy" id="2219043"/>
    <lineage>
        <taxon>Bacteria</taxon>
        <taxon>Bacillati</taxon>
        <taxon>Armatimonadota</taxon>
        <taxon>Armatimonadia</taxon>
        <taxon>Capsulimonadales</taxon>
        <taxon>Capsulimonadaceae</taxon>
        <taxon>Capsulimonas</taxon>
    </lineage>
</organism>
<dbReference type="InterPro" id="IPR035965">
    <property type="entry name" value="PAS-like_dom_sf"/>
</dbReference>
<dbReference type="Pfam" id="PF02518">
    <property type="entry name" value="HATPase_c"/>
    <property type="match status" value="1"/>
</dbReference>
<evidence type="ECO:0000256" key="1">
    <source>
        <dbReference type="ARBA" id="ARBA00000085"/>
    </source>
</evidence>
<dbReference type="PRINTS" id="PR00344">
    <property type="entry name" value="BCTRLSENSOR"/>
</dbReference>
<dbReference type="InterPro" id="IPR013656">
    <property type="entry name" value="PAS_4"/>
</dbReference>
<dbReference type="InterPro" id="IPR003594">
    <property type="entry name" value="HATPase_dom"/>
</dbReference>
<dbReference type="SMART" id="SM00387">
    <property type="entry name" value="HATPase_c"/>
    <property type="match status" value="1"/>
</dbReference>
<dbReference type="SMART" id="SM00091">
    <property type="entry name" value="PAS"/>
    <property type="match status" value="2"/>
</dbReference>
<evidence type="ECO:0000256" key="9">
    <source>
        <dbReference type="ARBA" id="ARBA00022777"/>
    </source>
</evidence>
<keyword evidence="12" id="KW-0902">Two-component regulatory system</keyword>
<dbReference type="KEGG" id="ccot:CCAX7_004520"/>
<dbReference type="InterPro" id="IPR036890">
    <property type="entry name" value="HATPase_C_sf"/>
</dbReference>
<evidence type="ECO:0000256" key="12">
    <source>
        <dbReference type="ARBA" id="ARBA00023012"/>
    </source>
</evidence>
<keyword evidence="8" id="KW-0547">Nucleotide-binding</keyword>
<evidence type="ECO:0000256" key="7">
    <source>
        <dbReference type="ARBA" id="ARBA00022692"/>
    </source>
</evidence>
<dbReference type="FunFam" id="1.10.287.130:FF:000004">
    <property type="entry name" value="Ethylene receptor 1"/>
    <property type="match status" value="1"/>
</dbReference>
<protein>
    <recommendedName>
        <fullName evidence="14">Circadian input-output histidine kinase CikA</fullName>
        <ecNumber evidence="4">2.7.13.3</ecNumber>
    </recommendedName>
</protein>
<keyword evidence="10" id="KW-0067">ATP-binding</keyword>
<dbReference type="InterPro" id="IPR005467">
    <property type="entry name" value="His_kinase_dom"/>
</dbReference>
<dbReference type="Pfam" id="PF00072">
    <property type="entry name" value="Response_reg"/>
    <property type="match status" value="1"/>
</dbReference>
<dbReference type="SMART" id="SM00086">
    <property type="entry name" value="PAC"/>
    <property type="match status" value="1"/>
</dbReference>
<sequence>MNRFLNTPIFEDEEKSRRSKMLNMMLVSIIALLFLGTLTPLFAGGIGRRVWLDGSAISILSIILLMNRRGHLESATLIFLSLLWLWLTVGAFTGHGVHAPALAAYMLVIASAGLLSGWRFLVFFTTISILSSVILAFAEIHGRLMDTGVVHTPVTLAGSYSVIFVMMAVLMAIALRSIQEALARAHQEIEQRRASELALAQSEERYRALAQNLPNGAVMLFNADLRYTLAGGTGLSEVGLSKSGLEGKTLWEALPPDTCRLVEPMYRAALAGDSVIEEVPFADRLYSVHAAPIRDGSGQVICGMVLTQDITDRKQAENAVRDSEEKFRRIFETIEDSYMMASIGGTVISVNPALVKLLGYGSPEEIIGLNTSRDIYIDPDERSAVIALLKSAGAVNSYPLKFRRKDGVVIYADCNIHFVYDDQGQPAAVEGTFRDMTERMQSERTLQQYQEHLEDLVQQRTVELTVARNQADAANLAKSVFLANMSHELRTPLNAVLGFSYLMLTSPDLSPDQHKTLDIINRSGDHLLRLINDVLDVARIEAGREVVKPTDFDLIRTIQDVTDMMRGRAQQKRLPLIVEQSTQLPRLVRADQAKLRHILINLLGNAVKFSEYGGVTLRIESAPGESDRLDLIFEVEDTGFGISPEDQAHIFEPFFQAGVPTEQKGTGLGLTITKQFVELMGGTIRVKSVVGAGSCFRVTIPAQLGESSAVKPAEIDRGRVIGLAPGQPSYKVLIVEDQIENSTLLHLLLEGIGFQTRVVDDGAKAVEQFQSWRPDFIWMDRRMPVMDGIEATQRIRAMEGGREVRIAGLTASAFSSEQDEVLAAGMDDCIGKPFRPSEIFECMSRLLGVQYKYEEIATEPAGHGLLSVDAIAALPAELKEELKDAILALDTRQISAIIQQISERNPAVGKTLSEHAEAFAYTSMLQALQDGAEG</sequence>
<dbReference type="InterPro" id="IPR011006">
    <property type="entry name" value="CheY-like_superfamily"/>
</dbReference>
<dbReference type="FunFam" id="3.30.565.10:FF:000010">
    <property type="entry name" value="Sensor histidine kinase RcsC"/>
    <property type="match status" value="1"/>
</dbReference>
<name>A0A402D332_9BACT</name>
<reference evidence="15 16" key="1">
    <citation type="journal article" date="2019" name="Int. J. Syst. Evol. Microbiol.">
        <title>Capsulimonas corticalis gen. nov., sp. nov., an aerobic capsulated bacterium, of a novel bacterial order, Capsulimonadales ord. nov., of the class Armatimonadia of the phylum Armatimonadetes.</title>
        <authorList>
            <person name="Li J."/>
            <person name="Kudo C."/>
            <person name="Tonouchi A."/>
        </authorList>
    </citation>
    <scope>NUCLEOTIDE SEQUENCE [LARGE SCALE GENOMIC DNA]</scope>
    <source>
        <strain evidence="15 16">AX-7</strain>
    </source>
</reference>
<dbReference type="SUPFAM" id="SSF47384">
    <property type="entry name" value="Homodimeric domain of signal transducing histidine kinase"/>
    <property type="match status" value="1"/>
</dbReference>
<evidence type="ECO:0000256" key="2">
    <source>
        <dbReference type="ARBA" id="ARBA00004370"/>
    </source>
</evidence>
<keyword evidence="7" id="KW-0812">Transmembrane</keyword>
<evidence type="ECO:0000256" key="5">
    <source>
        <dbReference type="ARBA" id="ARBA00022553"/>
    </source>
</evidence>
<dbReference type="Proteomes" id="UP000287394">
    <property type="component" value="Chromosome"/>
</dbReference>
<evidence type="ECO:0000313" key="16">
    <source>
        <dbReference type="Proteomes" id="UP000287394"/>
    </source>
</evidence>
<dbReference type="SUPFAM" id="SSF52172">
    <property type="entry name" value="CheY-like"/>
    <property type="match status" value="1"/>
</dbReference>
<dbReference type="Pfam" id="PF08448">
    <property type="entry name" value="PAS_4"/>
    <property type="match status" value="1"/>
</dbReference>
<dbReference type="GO" id="GO:0005524">
    <property type="term" value="F:ATP binding"/>
    <property type="evidence" value="ECO:0007669"/>
    <property type="project" value="UniProtKB-KW"/>
</dbReference>
<dbReference type="InterPro" id="IPR001789">
    <property type="entry name" value="Sig_transdc_resp-reg_receiver"/>
</dbReference>
<dbReference type="NCBIfam" id="TIGR00229">
    <property type="entry name" value="sensory_box"/>
    <property type="match status" value="2"/>
</dbReference>
<evidence type="ECO:0000256" key="8">
    <source>
        <dbReference type="ARBA" id="ARBA00022741"/>
    </source>
</evidence>
<evidence type="ECO:0000256" key="11">
    <source>
        <dbReference type="ARBA" id="ARBA00022989"/>
    </source>
</evidence>
<dbReference type="SUPFAM" id="SSF55874">
    <property type="entry name" value="ATPase domain of HSP90 chaperone/DNA topoisomerase II/histidine kinase"/>
    <property type="match status" value="1"/>
</dbReference>
<keyword evidence="5" id="KW-0597">Phosphoprotein</keyword>
<dbReference type="SMART" id="SM00448">
    <property type="entry name" value="REC"/>
    <property type="match status" value="1"/>
</dbReference>
<dbReference type="PROSITE" id="PS50113">
    <property type="entry name" value="PAC"/>
    <property type="match status" value="2"/>
</dbReference>
<dbReference type="GO" id="GO:0016020">
    <property type="term" value="C:membrane"/>
    <property type="evidence" value="ECO:0007669"/>
    <property type="project" value="UniProtKB-SubCell"/>
</dbReference>
<evidence type="ECO:0000256" key="4">
    <source>
        <dbReference type="ARBA" id="ARBA00012438"/>
    </source>
</evidence>
<keyword evidence="13" id="KW-0472">Membrane</keyword>
<dbReference type="Gene3D" id="3.40.50.2300">
    <property type="match status" value="1"/>
</dbReference>
<dbReference type="PROSITE" id="PS50110">
    <property type="entry name" value="RESPONSE_REGULATORY"/>
    <property type="match status" value="1"/>
</dbReference>
<dbReference type="SMART" id="SM00388">
    <property type="entry name" value="HisKA"/>
    <property type="match status" value="1"/>
</dbReference>
<dbReference type="PROSITE" id="PS50112">
    <property type="entry name" value="PAS"/>
    <property type="match status" value="1"/>
</dbReference>
<dbReference type="InterPro" id="IPR000014">
    <property type="entry name" value="PAS"/>
</dbReference>
<comment type="catalytic activity">
    <reaction evidence="1">
        <text>ATP + protein L-histidine = ADP + protein N-phospho-L-histidine.</text>
        <dbReference type="EC" id="2.7.13.3"/>
    </reaction>
</comment>
<dbReference type="PROSITE" id="PS50109">
    <property type="entry name" value="HIS_KIN"/>
    <property type="match status" value="1"/>
</dbReference>
<dbReference type="InterPro" id="IPR036097">
    <property type="entry name" value="HisK_dim/P_sf"/>
</dbReference>
<dbReference type="GO" id="GO:0000155">
    <property type="term" value="F:phosphorelay sensor kinase activity"/>
    <property type="evidence" value="ECO:0007669"/>
    <property type="project" value="InterPro"/>
</dbReference>
<dbReference type="InterPro" id="IPR000700">
    <property type="entry name" value="PAS-assoc_C"/>
</dbReference>
<dbReference type="SUPFAM" id="SSF55785">
    <property type="entry name" value="PYP-like sensor domain (PAS domain)"/>
    <property type="match status" value="2"/>
</dbReference>
<dbReference type="Gene3D" id="1.10.287.130">
    <property type="match status" value="1"/>
</dbReference>
<dbReference type="EMBL" id="AP025739">
    <property type="protein sequence ID" value="BDI28401.1"/>
    <property type="molecule type" value="Genomic_DNA"/>
</dbReference>
<dbReference type="Pfam" id="PF13426">
    <property type="entry name" value="PAS_9"/>
    <property type="match status" value="1"/>
</dbReference>
<dbReference type="CDD" id="cd00130">
    <property type="entry name" value="PAS"/>
    <property type="match status" value="1"/>
</dbReference>
<keyword evidence="6" id="KW-0808">Transferase</keyword>
<dbReference type="InterPro" id="IPR003661">
    <property type="entry name" value="HisK_dim/P_dom"/>
</dbReference>
<comment type="subcellular location">
    <subcellularLocation>
        <location evidence="2">Membrane</location>
    </subcellularLocation>
</comment>
<dbReference type="PANTHER" id="PTHR43047">
    <property type="entry name" value="TWO-COMPONENT HISTIDINE PROTEIN KINASE"/>
    <property type="match status" value="1"/>
</dbReference>
<dbReference type="Gene3D" id="3.30.450.20">
    <property type="entry name" value="PAS domain"/>
    <property type="match status" value="2"/>
</dbReference>
<keyword evidence="9 15" id="KW-0418">Kinase</keyword>
<dbReference type="PANTHER" id="PTHR43047:SF64">
    <property type="entry name" value="HISTIDINE KINASE CONTAINING CHEY-HOMOLOGOUS RECEIVER DOMAIN AND PAS DOMAIN-RELATED"/>
    <property type="match status" value="1"/>
</dbReference>
<dbReference type="InterPro" id="IPR004358">
    <property type="entry name" value="Sig_transdc_His_kin-like_C"/>
</dbReference>
<dbReference type="AlphaFoldDB" id="A0A402D332"/>
<keyword evidence="16" id="KW-1185">Reference proteome</keyword>
<evidence type="ECO:0000256" key="3">
    <source>
        <dbReference type="ARBA" id="ARBA00006402"/>
    </source>
</evidence>
<keyword evidence="11" id="KW-1133">Transmembrane helix</keyword>